<feature type="compositionally biased region" description="Pro residues" evidence="1">
    <location>
        <begin position="60"/>
        <end position="70"/>
    </location>
</feature>
<dbReference type="Proteomes" id="UP001595824">
    <property type="component" value="Unassembled WGS sequence"/>
</dbReference>
<feature type="transmembrane region" description="Helical" evidence="2">
    <location>
        <begin position="170"/>
        <end position="191"/>
    </location>
</feature>
<evidence type="ECO:0000256" key="1">
    <source>
        <dbReference type="SAM" id="MobiDB-lite"/>
    </source>
</evidence>
<evidence type="ECO:0000313" key="4">
    <source>
        <dbReference type="Proteomes" id="UP001595824"/>
    </source>
</evidence>
<dbReference type="PANTHER" id="PTHR41282">
    <property type="entry name" value="CONSERVED TRANSMEMBRANE PROTEIN-RELATED"/>
    <property type="match status" value="1"/>
</dbReference>
<comment type="caution">
    <text evidence="3">The sequence shown here is derived from an EMBL/GenBank/DDBJ whole genome shotgun (WGS) entry which is preliminary data.</text>
</comment>
<evidence type="ECO:0000313" key="3">
    <source>
        <dbReference type="EMBL" id="MFC4330916.1"/>
    </source>
</evidence>
<feature type="transmembrane region" description="Helical" evidence="2">
    <location>
        <begin position="274"/>
        <end position="289"/>
    </location>
</feature>
<dbReference type="RefSeq" id="WP_381742008.1">
    <property type="nucleotide sequence ID" value="NZ_JBHSDP010000024.1"/>
</dbReference>
<dbReference type="EMBL" id="JBHSDP010000024">
    <property type="protein sequence ID" value="MFC4330916.1"/>
    <property type="molecule type" value="Genomic_DNA"/>
</dbReference>
<gene>
    <name evidence="3" type="ORF">ACFPC0_24630</name>
</gene>
<reference evidence="4" key="1">
    <citation type="journal article" date="2019" name="Int. J. Syst. Evol. Microbiol.">
        <title>The Global Catalogue of Microorganisms (GCM) 10K type strain sequencing project: providing services to taxonomists for standard genome sequencing and annotation.</title>
        <authorList>
            <consortium name="The Broad Institute Genomics Platform"/>
            <consortium name="The Broad Institute Genome Sequencing Center for Infectious Disease"/>
            <person name="Wu L."/>
            <person name="Ma J."/>
        </authorList>
    </citation>
    <scope>NUCLEOTIDE SEQUENCE [LARGE SCALE GENOMIC DNA]</scope>
    <source>
        <strain evidence="4">PCU 347</strain>
    </source>
</reference>
<keyword evidence="2" id="KW-0472">Membrane</keyword>
<feature type="compositionally biased region" description="Basic and acidic residues" evidence="1">
    <location>
        <begin position="30"/>
        <end position="53"/>
    </location>
</feature>
<sequence length="305" mass="31635">MAGVEQRSLKSSNPLLSRRRFERRGGRKTAAADRDPRVEREIRLVVARDRTGTGEDTGPEPAPAPGPGPSPALVGDLLTMDAVVSRAALALGAATAAAALVWAVPPLPPARTGWSYGVAGAAGLAALALVVLQYVRTRPSAVLALAHAVFLGAFLGVLSNTASAQVAPGVFVHLVLGTMTSSAAVLAAHRLRWTRIARRARGLAGATGLGLLLLAAADLLLSALPQTDGLGLRGGGLGILTGAVGVALGTSFLTLHLRRVQSALTRGLPREERWLAAFGLTLTLVWLYVETARLLTLAPQEDVLY</sequence>
<dbReference type="PANTHER" id="PTHR41282:SF1">
    <property type="entry name" value="CONSERVED TRANSMEMBRANE PROTEIN-RELATED"/>
    <property type="match status" value="1"/>
</dbReference>
<feature type="transmembrane region" description="Helical" evidence="2">
    <location>
        <begin position="87"/>
        <end position="104"/>
    </location>
</feature>
<accession>A0ABV8TJN7</accession>
<feature type="transmembrane region" description="Helical" evidence="2">
    <location>
        <begin position="203"/>
        <end position="224"/>
    </location>
</feature>
<feature type="transmembrane region" description="Helical" evidence="2">
    <location>
        <begin position="116"/>
        <end position="135"/>
    </location>
</feature>
<feature type="transmembrane region" description="Helical" evidence="2">
    <location>
        <begin position="142"/>
        <end position="158"/>
    </location>
</feature>
<proteinExistence type="predicted"/>
<keyword evidence="2" id="KW-1133">Transmembrane helix</keyword>
<name>A0ABV8TJN7_9ACTN</name>
<keyword evidence="4" id="KW-1185">Reference proteome</keyword>
<keyword evidence="2" id="KW-0812">Transmembrane</keyword>
<protein>
    <submittedName>
        <fullName evidence="3">Bax inhibitor-1/YccA family protein</fullName>
    </submittedName>
</protein>
<feature type="region of interest" description="Disordered" evidence="1">
    <location>
        <begin position="1"/>
        <end position="71"/>
    </location>
</feature>
<organism evidence="3 4">
    <name type="scientific">Streptomyces andamanensis</name>
    <dbReference type="NCBI Taxonomy" id="1565035"/>
    <lineage>
        <taxon>Bacteria</taxon>
        <taxon>Bacillati</taxon>
        <taxon>Actinomycetota</taxon>
        <taxon>Actinomycetes</taxon>
        <taxon>Kitasatosporales</taxon>
        <taxon>Streptomycetaceae</taxon>
        <taxon>Streptomyces</taxon>
    </lineage>
</organism>
<dbReference type="InterPro" id="IPR010539">
    <property type="entry name" value="BaxI_1-like"/>
</dbReference>
<feature type="transmembrane region" description="Helical" evidence="2">
    <location>
        <begin position="230"/>
        <end position="253"/>
    </location>
</feature>
<feature type="compositionally biased region" description="Basic residues" evidence="1">
    <location>
        <begin position="17"/>
        <end position="27"/>
    </location>
</feature>
<evidence type="ECO:0000256" key="2">
    <source>
        <dbReference type="SAM" id="Phobius"/>
    </source>
</evidence>
<dbReference type="Pfam" id="PF12811">
    <property type="entry name" value="BaxI_1"/>
    <property type="match status" value="1"/>
</dbReference>